<feature type="region of interest" description="Disordered" evidence="1">
    <location>
        <begin position="684"/>
        <end position="728"/>
    </location>
</feature>
<evidence type="ECO:0000313" key="3">
    <source>
        <dbReference type="Proteomes" id="UP000053263"/>
    </source>
</evidence>
<feature type="region of interest" description="Disordered" evidence="1">
    <location>
        <begin position="501"/>
        <end position="552"/>
    </location>
</feature>
<accession>A0A0C9SQA6</accession>
<feature type="compositionally biased region" description="Basic residues" evidence="1">
    <location>
        <begin position="501"/>
        <end position="510"/>
    </location>
</feature>
<sequence length="728" mass="81162">MSMNSRTRPNVAKVVEIDAPPSWVCTTLPANDIGEPEPTHIFYEGLSGDAYHAFARRPIFVGKLTVSALQELPEPAPDVEGIRDRYTVRDVGKPPAPLLLDPPRHNAAVHLQVSGAVAAHRRQMEVDEQASSLSTGHRRPSQVSNASAGPSRRSQASSSSPQKPRSSQASTSSGVSSRRSTLPSSQMSTSDGEGSSAPPPGPVRHRKRTTAQRTAAKRAREAQPYPVEPHVQRDKWRDPETDLMPAVPQIWQEALNEVVRDKDRLEPNRPRKGNGYRWPEAALFATTKNKGRFLVNWLAGRQAWMAKQTTEVDRVGTQQMANKESDDYINELVSSKHDAPATKYDIMMVLNAMLEGQNELKTLIQTSSSRNAGGSPNPPATPSRRGARIPEVPDFTPKHRDSTITDLQVQIRRHTKILMDRVLPTDAIPTAPEAVVLVYQLGGKGGPTLHDFRIDVTGVSTPWNKRLAEIFAADFVSKTWHTCKDEELVATKFMSHIPHLRALHRQPKHKDKGDEDGDGSSQIEDDDEATERKRDTRRRGLRSRRAEASTVHPDVHQFEDLWKIIPHDAMSGDETDKGVHSGRARYVITTLDWRSQAALTWLRAFDKLHLSTRFRGSKAKAGNFPHYWVPSRRAEQDCVAPRGLPQNFYDEIWLSRLDDDERRRLKMRPAVDLTLSESVLRFRDVTSPQTPPLPKDDPSLNTPAATSAPVPSGSGKPKKSAGRKMRKV</sequence>
<feature type="region of interest" description="Disordered" evidence="1">
    <location>
        <begin position="367"/>
        <end position="400"/>
    </location>
</feature>
<dbReference type="AlphaFoldDB" id="A0A0C9SQA6"/>
<feature type="compositionally biased region" description="Polar residues" evidence="1">
    <location>
        <begin position="129"/>
        <end position="146"/>
    </location>
</feature>
<feature type="compositionally biased region" description="Acidic residues" evidence="1">
    <location>
        <begin position="514"/>
        <end position="529"/>
    </location>
</feature>
<reference evidence="2 3" key="1">
    <citation type="submission" date="2014-06" db="EMBL/GenBank/DDBJ databases">
        <title>Evolutionary Origins and Diversification of the Mycorrhizal Mutualists.</title>
        <authorList>
            <consortium name="DOE Joint Genome Institute"/>
            <consortium name="Mycorrhizal Genomics Consortium"/>
            <person name="Kohler A."/>
            <person name="Kuo A."/>
            <person name="Nagy L.G."/>
            <person name="Floudas D."/>
            <person name="Copeland A."/>
            <person name="Barry K.W."/>
            <person name="Cichocki N."/>
            <person name="Veneault-Fourrey C."/>
            <person name="LaButti K."/>
            <person name="Lindquist E.A."/>
            <person name="Lipzen A."/>
            <person name="Lundell T."/>
            <person name="Morin E."/>
            <person name="Murat C."/>
            <person name="Riley R."/>
            <person name="Ohm R."/>
            <person name="Sun H."/>
            <person name="Tunlid A."/>
            <person name="Henrissat B."/>
            <person name="Grigoriev I.V."/>
            <person name="Hibbett D.S."/>
            <person name="Martin F."/>
        </authorList>
    </citation>
    <scope>NUCLEOTIDE SEQUENCE [LARGE SCALE GENOMIC DNA]</scope>
    <source>
        <strain evidence="2 3">FD-325 SS-3</strain>
    </source>
</reference>
<dbReference type="OrthoDB" id="3257007at2759"/>
<keyword evidence="3" id="KW-1185">Reference proteome</keyword>
<dbReference type="EMBL" id="KN832576">
    <property type="protein sequence ID" value="KII83527.1"/>
    <property type="molecule type" value="Genomic_DNA"/>
</dbReference>
<name>A0A0C9SQA6_PLICR</name>
<organism evidence="2 3">
    <name type="scientific">Plicaturopsis crispa FD-325 SS-3</name>
    <dbReference type="NCBI Taxonomy" id="944288"/>
    <lineage>
        <taxon>Eukaryota</taxon>
        <taxon>Fungi</taxon>
        <taxon>Dikarya</taxon>
        <taxon>Basidiomycota</taxon>
        <taxon>Agaricomycotina</taxon>
        <taxon>Agaricomycetes</taxon>
        <taxon>Agaricomycetidae</taxon>
        <taxon>Amylocorticiales</taxon>
        <taxon>Amylocorticiaceae</taxon>
        <taxon>Plicatura</taxon>
        <taxon>Plicaturopsis crispa</taxon>
    </lineage>
</organism>
<gene>
    <name evidence="2" type="ORF">PLICRDRAFT_180304</name>
</gene>
<protein>
    <submittedName>
        <fullName evidence="2">Uncharacterized protein</fullName>
    </submittedName>
</protein>
<dbReference type="HOGENOM" id="CLU_380401_0_0_1"/>
<feature type="region of interest" description="Disordered" evidence="1">
    <location>
        <begin position="123"/>
        <end position="235"/>
    </location>
</feature>
<evidence type="ECO:0000313" key="2">
    <source>
        <dbReference type="EMBL" id="KII83527.1"/>
    </source>
</evidence>
<feature type="compositionally biased region" description="Low complexity" evidence="1">
    <location>
        <begin position="147"/>
        <end position="188"/>
    </location>
</feature>
<proteinExistence type="predicted"/>
<feature type="compositionally biased region" description="Basic residues" evidence="1">
    <location>
        <begin position="716"/>
        <end position="728"/>
    </location>
</feature>
<evidence type="ECO:0000256" key="1">
    <source>
        <dbReference type="SAM" id="MobiDB-lite"/>
    </source>
</evidence>
<dbReference type="Proteomes" id="UP000053263">
    <property type="component" value="Unassembled WGS sequence"/>
</dbReference>